<dbReference type="SMART" id="SM00248">
    <property type="entry name" value="ANK"/>
    <property type="match status" value="2"/>
</dbReference>
<dbReference type="PROSITE" id="PS50297">
    <property type="entry name" value="ANK_REP_REGION"/>
    <property type="match status" value="1"/>
</dbReference>
<dbReference type="GO" id="GO:0004842">
    <property type="term" value="F:ubiquitin-protein transferase activity"/>
    <property type="evidence" value="ECO:0007669"/>
    <property type="project" value="TreeGrafter"/>
</dbReference>
<keyword evidence="2 3" id="KW-0040">ANK repeat</keyword>
<dbReference type="PANTHER" id="PTHR24171:SF8">
    <property type="entry name" value="BRCA1-ASSOCIATED RING DOMAIN PROTEIN 1"/>
    <property type="match status" value="1"/>
</dbReference>
<keyword evidence="6" id="KW-1185">Reference proteome</keyword>
<dbReference type="InterPro" id="IPR002110">
    <property type="entry name" value="Ankyrin_rpt"/>
</dbReference>
<dbReference type="InterPro" id="IPR036770">
    <property type="entry name" value="Ankyrin_rpt-contain_sf"/>
</dbReference>
<accession>A0A9P6NIZ1</accession>
<evidence type="ECO:0000313" key="5">
    <source>
        <dbReference type="EMBL" id="KAG0146472.1"/>
    </source>
</evidence>
<dbReference type="Proteomes" id="UP000886653">
    <property type="component" value="Unassembled WGS sequence"/>
</dbReference>
<dbReference type="GO" id="GO:0085020">
    <property type="term" value="P:protein K6-linked ubiquitination"/>
    <property type="evidence" value="ECO:0007669"/>
    <property type="project" value="TreeGrafter"/>
</dbReference>
<name>A0A9P6NIZ1_9BASI</name>
<keyword evidence="1" id="KW-0677">Repeat</keyword>
<reference evidence="5" key="1">
    <citation type="submission" date="2013-11" db="EMBL/GenBank/DDBJ databases">
        <title>Genome sequence of the fusiform rust pathogen reveals effectors for host alternation and coevolution with pine.</title>
        <authorList>
            <consortium name="DOE Joint Genome Institute"/>
            <person name="Smith K."/>
            <person name="Pendleton A."/>
            <person name="Kubisiak T."/>
            <person name="Anderson C."/>
            <person name="Salamov A."/>
            <person name="Aerts A."/>
            <person name="Riley R."/>
            <person name="Clum A."/>
            <person name="Lindquist E."/>
            <person name="Ence D."/>
            <person name="Campbell M."/>
            <person name="Kronenberg Z."/>
            <person name="Feau N."/>
            <person name="Dhillon B."/>
            <person name="Hamelin R."/>
            <person name="Burleigh J."/>
            <person name="Smith J."/>
            <person name="Yandell M."/>
            <person name="Nelson C."/>
            <person name="Grigoriev I."/>
            <person name="Davis J."/>
        </authorList>
    </citation>
    <scope>NUCLEOTIDE SEQUENCE</scope>
    <source>
        <strain evidence="5">G11</strain>
    </source>
</reference>
<dbReference type="Pfam" id="PF12796">
    <property type="entry name" value="Ank_2"/>
    <property type="match status" value="1"/>
</dbReference>
<evidence type="ECO:0000313" key="6">
    <source>
        <dbReference type="Proteomes" id="UP000886653"/>
    </source>
</evidence>
<gene>
    <name evidence="5" type="ORF">CROQUDRAFT_671100</name>
</gene>
<organism evidence="5 6">
    <name type="scientific">Cronartium quercuum f. sp. fusiforme G11</name>
    <dbReference type="NCBI Taxonomy" id="708437"/>
    <lineage>
        <taxon>Eukaryota</taxon>
        <taxon>Fungi</taxon>
        <taxon>Dikarya</taxon>
        <taxon>Basidiomycota</taxon>
        <taxon>Pucciniomycotina</taxon>
        <taxon>Pucciniomycetes</taxon>
        <taxon>Pucciniales</taxon>
        <taxon>Coleosporiaceae</taxon>
        <taxon>Cronartium</taxon>
    </lineage>
</organism>
<comment type="caution">
    <text evidence="5">The sequence shown here is derived from an EMBL/GenBank/DDBJ whole genome shotgun (WGS) entry which is preliminary data.</text>
</comment>
<dbReference type="PROSITE" id="PS50088">
    <property type="entry name" value="ANK_REPEAT"/>
    <property type="match status" value="1"/>
</dbReference>
<dbReference type="OrthoDB" id="19174at2759"/>
<proteinExistence type="predicted"/>
<protein>
    <recommendedName>
        <fullName evidence="7">Ankyrin</fullName>
    </recommendedName>
</protein>
<evidence type="ECO:0008006" key="7">
    <source>
        <dbReference type="Google" id="ProtNLM"/>
    </source>
</evidence>
<dbReference type="EMBL" id="MU167260">
    <property type="protein sequence ID" value="KAG0146472.1"/>
    <property type="molecule type" value="Genomic_DNA"/>
</dbReference>
<dbReference type="Gene3D" id="1.25.40.20">
    <property type="entry name" value="Ankyrin repeat-containing domain"/>
    <property type="match status" value="1"/>
</dbReference>
<dbReference type="AlphaFoldDB" id="A0A9P6NIZ1"/>
<dbReference type="PANTHER" id="PTHR24171">
    <property type="entry name" value="ANKYRIN REPEAT DOMAIN-CONTAINING PROTEIN 39-RELATED"/>
    <property type="match status" value="1"/>
</dbReference>
<evidence type="ECO:0000256" key="3">
    <source>
        <dbReference type="PROSITE-ProRule" id="PRU00023"/>
    </source>
</evidence>
<evidence type="ECO:0000256" key="4">
    <source>
        <dbReference type="SAM" id="MobiDB-lite"/>
    </source>
</evidence>
<feature type="repeat" description="ANK" evidence="3">
    <location>
        <begin position="40"/>
        <end position="72"/>
    </location>
</feature>
<evidence type="ECO:0000256" key="1">
    <source>
        <dbReference type="ARBA" id="ARBA00022737"/>
    </source>
</evidence>
<dbReference type="SUPFAM" id="SSF48403">
    <property type="entry name" value="Ankyrin repeat"/>
    <property type="match status" value="1"/>
</dbReference>
<feature type="region of interest" description="Disordered" evidence="4">
    <location>
        <begin position="187"/>
        <end position="225"/>
    </location>
</feature>
<evidence type="ECO:0000256" key="2">
    <source>
        <dbReference type="ARBA" id="ARBA00023043"/>
    </source>
</evidence>
<sequence length="225" mass="24588">MVNLNHAELKNIWVAASDGDLERVKELVESGISPNTPDENTYTPLHAAASWSHHHILRYLHSKGGDLNITDEDGDTPLFSVEDLETAKLVIELGGEASHQNAIGHTAADHLNEEYPDIASYLRTLTGQPAPSAPDPTNAMTSNLLDRVREIMDDAEARGVAAEDDAEVDERLRRVVTETVEESVGIGRLIGSGELQPPPQASTELPTVVEDEEMEEDPSSKRQRL</sequence>